<dbReference type="HOGENOM" id="CLU_828811_0_0_7"/>
<dbReference type="eggNOG" id="ENOG502ZT46">
    <property type="taxonomic scope" value="Bacteria"/>
</dbReference>
<dbReference type="STRING" id="929558.SMGD1_1960"/>
<accession>H1FWI0</accession>
<protein>
    <submittedName>
        <fullName evidence="2">Uncharacterized protein</fullName>
    </submittedName>
</protein>
<keyword evidence="1" id="KW-0812">Transmembrane</keyword>
<keyword evidence="1" id="KW-1133">Transmembrane helix</keyword>
<dbReference type="RefSeq" id="WP_008335241.1">
    <property type="nucleotide sequence ID" value="NZ_AFRZ01000001.1"/>
</dbReference>
<keyword evidence="3" id="KW-1185">Reference proteome</keyword>
<organism evidence="2 3">
    <name type="scientific">Sulfurimonas gotlandica (strain DSM 19862 / JCM 16533 / GD1)</name>
    <dbReference type="NCBI Taxonomy" id="929558"/>
    <lineage>
        <taxon>Bacteria</taxon>
        <taxon>Pseudomonadati</taxon>
        <taxon>Campylobacterota</taxon>
        <taxon>Epsilonproteobacteria</taxon>
        <taxon>Campylobacterales</taxon>
        <taxon>Sulfurimonadaceae</taxon>
        <taxon>Sulfurimonas</taxon>
    </lineage>
</organism>
<proteinExistence type="predicted"/>
<sequence>MNSKKWIKSFLIITSIIIGSIIILFVLVNPYRLLPYSLTDKNFYFTKYYSIKLFDMLKEKKHSIIFGTSRSQRLQTDNSNIPILNFSSSLYGNSLSVLNFLKQLDNKRLSNIHRIYYLVDDHCLNGSDQSDSFSKYYDIEFHASYWSYVLKDLSYVNKNKLMQLYNDIEWNINNSYDYYLQKNGSMVRSNPNESFHVPDKYTSKATPQYYQEDGIQALLDIDKFCKANNIHIDYYTPTHYQKYLKLMDIKIMKDKYSKLLNGGITGFHALWYIDDISNLVKDNKYIAFSDRTSHLNENYVHNVFIDYVAKNNQKYFIKNEVELKEYLEDNKNNFK</sequence>
<evidence type="ECO:0000256" key="1">
    <source>
        <dbReference type="SAM" id="Phobius"/>
    </source>
</evidence>
<keyword evidence="1" id="KW-0472">Membrane</keyword>
<evidence type="ECO:0000313" key="3">
    <source>
        <dbReference type="Proteomes" id="UP000006431"/>
    </source>
</evidence>
<dbReference type="EMBL" id="AFRZ01000001">
    <property type="protein sequence ID" value="EHP30483.1"/>
    <property type="molecule type" value="Genomic_DNA"/>
</dbReference>
<dbReference type="Proteomes" id="UP000006431">
    <property type="component" value="Unassembled WGS sequence"/>
</dbReference>
<evidence type="ECO:0000313" key="2">
    <source>
        <dbReference type="EMBL" id="EHP30483.1"/>
    </source>
</evidence>
<comment type="caution">
    <text evidence="2">The sequence shown here is derived from an EMBL/GenBank/DDBJ whole genome shotgun (WGS) entry which is preliminary data.</text>
</comment>
<feature type="transmembrane region" description="Helical" evidence="1">
    <location>
        <begin position="6"/>
        <end position="28"/>
    </location>
</feature>
<reference evidence="2 3" key="1">
    <citation type="journal article" date="2012" name="Proc. Natl. Acad. Sci. U.S.A.">
        <title>Genome and physiology of a model Epsilonproteobacterium responsible for sulfide detoxification in marine oxygen depletion zones.</title>
        <authorList>
            <person name="Grote J."/>
            <person name="Schott T."/>
            <person name="Bruckner C.G."/>
            <person name="Glockner F.O."/>
            <person name="Jost G."/>
            <person name="Teeling H."/>
            <person name="Labrenz M."/>
            <person name="Jurgens K."/>
        </authorList>
    </citation>
    <scope>NUCLEOTIDE SEQUENCE [LARGE SCALE GENOMIC DNA]</scope>
    <source>
        <strain evidence="2 3">GD1</strain>
    </source>
</reference>
<dbReference type="AlphaFoldDB" id="B6BIX2"/>
<dbReference type="PATRIC" id="fig|929558.5.peg.1953"/>
<gene>
    <name evidence="2" type="ORF">SMGD1_1960</name>
</gene>
<name>B6BIX2_SULGG</name>
<accession>B6BIX2</accession>